<gene>
    <name evidence="2" type="ORF">GGD71_004229</name>
</gene>
<proteinExistence type="predicted"/>
<reference evidence="2 3" key="1">
    <citation type="submission" date="2020-08" db="EMBL/GenBank/DDBJ databases">
        <title>Genomic Encyclopedia of Type Strains, Phase IV (KMG-V): Genome sequencing to study the core and pangenomes of soil and plant-associated prokaryotes.</title>
        <authorList>
            <person name="Whitman W."/>
        </authorList>
    </citation>
    <scope>NUCLEOTIDE SEQUENCE [LARGE SCALE GENOMIC DNA]</scope>
    <source>
        <strain evidence="2 3">34/80</strain>
    </source>
</reference>
<evidence type="ECO:0000313" key="3">
    <source>
        <dbReference type="Proteomes" id="UP000524450"/>
    </source>
</evidence>
<protein>
    <submittedName>
        <fullName evidence="2">Uncharacterized protein</fullName>
    </submittedName>
</protein>
<name>A0A840FNJ2_9BURK</name>
<evidence type="ECO:0000256" key="1">
    <source>
        <dbReference type="SAM" id="SignalP"/>
    </source>
</evidence>
<feature type="chain" id="PRO_5032472389" evidence="1">
    <location>
        <begin position="22"/>
        <end position="123"/>
    </location>
</feature>
<sequence>MKSIRYVIPAIMLCATGLLQAQVAIGGVGNSSCDVWIKARKAPAGQAMETITRAMMTSWVQGYLSSKNSTGTTVKMVLEVPDPESIKMVLDRGCALMPDALIFAVADDLANTLTGIYQSQKRK</sequence>
<feature type="signal peptide" evidence="1">
    <location>
        <begin position="1"/>
        <end position="21"/>
    </location>
</feature>
<comment type="caution">
    <text evidence="2">The sequence shown here is derived from an EMBL/GenBank/DDBJ whole genome shotgun (WGS) entry which is preliminary data.</text>
</comment>
<dbReference type="Proteomes" id="UP000524450">
    <property type="component" value="Unassembled WGS sequence"/>
</dbReference>
<dbReference type="RefSeq" id="WP_184640633.1">
    <property type="nucleotide sequence ID" value="NZ_JACIFZ010000005.1"/>
</dbReference>
<accession>A0A840FNJ2</accession>
<keyword evidence="1" id="KW-0732">Signal</keyword>
<evidence type="ECO:0000313" key="2">
    <source>
        <dbReference type="EMBL" id="MBB4223443.1"/>
    </source>
</evidence>
<organism evidence="2 3">
    <name type="scientific">Variovorax guangxiensis</name>
    <dbReference type="NCBI Taxonomy" id="1775474"/>
    <lineage>
        <taxon>Bacteria</taxon>
        <taxon>Pseudomonadati</taxon>
        <taxon>Pseudomonadota</taxon>
        <taxon>Betaproteobacteria</taxon>
        <taxon>Burkholderiales</taxon>
        <taxon>Comamonadaceae</taxon>
        <taxon>Variovorax</taxon>
    </lineage>
</organism>
<dbReference type="EMBL" id="JACIFZ010000005">
    <property type="protein sequence ID" value="MBB4223443.1"/>
    <property type="molecule type" value="Genomic_DNA"/>
</dbReference>
<dbReference type="AlphaFoldDB" id="A0A840FNJ2"/>